<proteinExistence type="predicted"/>
<dbReference type="NCBIfam" id="TIGR00787">
    <property type="entry name" value="dctP"/>
    <property type="match status" value="1"/>
</dbReference>
<dbReference type="InterPro" id="IPR018389">
    <property type="entry name" value="DctP_fam"/>
</dbReference>
<dbReference type="EMBL" id="CP002283">
    <property type="protein sequence ID" value="ADO84666.1"/>
    <property type="molecule type" value="Genomic_DNA"/>
</dbReference>
<keyword evidence="3" id="KW-1185">Reference proteome</keyword>
<dbReference type="PIRSF" id="PIRSF006470">
    <property type="entry name" value="DctB"/>
    <property type="match status" value="1"/>
</dbReference>
<dbReference type="OrthoDB" id="9815946at2"/>
<reference evidence="2 3" key="1">
    <citation type="journal article" date="2010" name="Stand. Genomic Sci.">
        <title>Complete genome sequence of Ilyobacter polytropus type strain (CuHbu1).</title>
        <authorList>
            <person name="Sikorski J."/>
            <person name="Chertkov O."/>
            <person name="Lapidus A."/>
            <person name="Nolan M."/>
            <person name="Lucas S."/>
            <person name="Del Rio T.G."/>
            <person name="Tice H."/>
            <person name="Cheng J.F."/>
            <person name="Tapia R."/>
            <person name="Han C."/>
            <person name="Goodwin L."/>
            <person name="Pitluck S."/>
            <person name="Liolios K."/>
            <person name="Ivanova N."/>
            <person name="Mavromatis K."/>
            <person name="Mikhailova N."/>
            <person name="Pati A."/>
            <person name="Chen A."/>
            <person name="Palaniappan K."/>
            <person name="Land M."/>
            <person name="Hauser L."/>
            <person name="Chang Y.J."/>
            <person name="Jeffries C.D."/>
            <person name="Brambilla E."/>
            <person name="Yasawong M."/>
            <person name="Rohde M."/>
            <person name="Pukall R."/>
            <person name="Spring S."/>
            <person name="Goker M."/>
            <person name="Woyke T."/>
            <person name="Bristow J."/>
            <person name="Eisen J.A."/>
            <person name="Markowitz V."/>
            <person name="Hugenholtz P."/>
            <person name="Kyrpides N.C."/>
            <person name="Klenk H.P."/>
        </authorList>
    </citation>
    <scope>NUCLEOTIDE SEQUENCE [LARGE SCALE GENOMIC DNA]</scope>
    <source>
        <strain evidence="3">ATCC 51220 / DSM 2926 / LMG 16218 / CuHBu1</strain>
        <plasmid evidence="3">pILYOP02</plasmid>
    </source>
</reference>
<dbReference type="InterPro" id="IPR038404">
    <property type="entry name" value="TRAP_DctP_sf"/>
</dbReference>
<organism evidence="2 3">
    <name type="scientific">Ilyobacter polytropus (strain ATCC 51220 / DSM 2926 / LMG 16218 / CuHBu1)</name>
    <dbReference type="NCBI Taxonomy" id="572544"/>
    <lineage>
        <taxon>Bacteria</taxon>
        <taxon>Fusobacteriati</taxon>
        <taxon>Fusobacteriota</taxon>
        <taxon>Fusobacteriia</taxon>
        <taxon>Fusobacteriales</taxon>
        <taxon>Fusobacteriaceae</taxon>
        <taxon>Ilyobacter</taxon>
    </lineage>
</organism>
<dbReference type="GO" id="GO:0030246">
    <property type="term" value="F:carbohydrate binding"/>
    <property type="evidence" value="ECO:0007669"/>
    <property type="project" value="TreeGrafter"/>
</dbReference>
<keyword evidence="1" id="KW-0732">Signal</keyword>
<dbReference type="Proteomes" id="UP000006875">
    <property type="component" value="Plasmid pILYOP02"/>
</dbReference>
<sequence>MKRFTKALATGMAALFLLVGCSGKKSDEPKSKLLKLAFNQSENHPQYKALKEFGEALEKETNGEYTLEISPNALLGDQRAATELVQNGVIQMAVVANPVVENFNKDFAVIGLPYIYDNLEHQKEVFISGALDDLFGSVKGSGFEVLGAFTAGSRNIYTNKPVEKPADLSGYKIRVMQSDTMKKMVDYMGGVGTPMAQSEVYTAVQQGVLEGGENNEVTYVDLKHYEIAPYFSYTNHLMVPDLIIMNNSTYDEMSDENKVILKNLIKETINKEFIAWNENVEAAKKIAKENGATFVDVSIKPFQERVKPLQQSVIDSSENSKILYDAIRDLSK</sequence>
<dbReference type="KEGG" id="ipo:Ilyop_2929"/>
<protein>
    <submittedName>
        <fullName evidence="2">TRAP dicarboxylate transporter, DctP subunit</fullName>
    </submittedName>
</protein>
<dbReference type="GO" id="GO:0055085">
    <property type="term" value="P:transmembrane transport"/>
    <property type="evidence" value="ECO:0007669"/>
    <property type="project" value="InterPro"/>
</dbReference>
<dbReference type="eggNOG" id="COG1638">
    <property type="taxonomic scope" value="Bacteria"/>
</dbReference>
<dbReference type="PROSITE" id="PS51257">
    <property type="entry name" value="PROKAR_LIPOPROTEIN"/>
    <property type="match status" value="1"/>
</dbReference>
<name>E3HE54_ILYPC</name>
<dbReference type="AlphaFoldDB" id="E3HE54"/>
<dbReference type="InterPro" id="IPR004682">
    <property type="entry name" value="TRAP_DctP"/>
</dbReference>
<dbReference type="Gene3D" id="3.40.190.170">
    <property type="entry name" value="Bacterial extracellular solute-binding protein, family 7"/>
    <property type="match status" value="1"/>
</dbReference>
<gene>
    <name evidence="2" type="ordered locus">Ilyop_2929</name>
</gene>
<evidence type="ECO:0000313" key="3">
    <source>
        <dbReference type="Proteomes" id="UP000006875"/>
    </source>
</evidence>
<dbReference type="Pfam" id="PF03480">
    <property type="entry name" value="DctP"/>
    <property type="match status" value="1"/>
</dbReference>
<accession>E3HE54</accession>
<dbReference type="HOGENOM" id="CLU_036176_4_0_0"/>
<dbReference type="GO" id="GO:0030288">
    <property type="term" value="C:outer membrane-bounded periplasmic space"/>
    <property type="evidence" value="ECO:0007669"/>
    <property type="project" value="InterPro"/>
</dbReference>
<evidence type="ECO:0000313" key="2">
    <source>
        <dbReference type="EMBL" id="ADO84666.1"/>
    </source>
</evidence>
<dbReference type="PANTHER" id="PTHR33376">
    <property type="match status" value="1"/>
</dbReference>
<geneLocation type="plasmid" evidence="2 3">
    <name>pILYOP02</name>
</geneLocation>
<dbReference type="CDD" id="cd13671">
    <property type="entry name" value="PBP2_TRAP_SBP_like_3"/>
    <property type="match status" value="1"/>
</dbReference>
<evidence type="ECO:0000256" key="1">
    <source>
        <dbReference type="ARBA" id="ARBA00022729"/>
    </source>
</evidence>
<dbReference type="NCBIfam" id="NF037995">
    <property type="entry name" value="TRAP_S1"/>
    <property type="match status" value="1"/>
</dbReference>
<dbReference type="PANTHER" id="PTHR33376:SF2">
    <property type="entry name" value="DICARBOXYLATE-BINDING PERIPLASMIC PROTEIN"/>
    <property type="match status" value="1"/>
</dbReference>
<keyword evidence="2" id="KW-0614">Plasmid</keyword>